<name>A0A0C9S517_AMBAM</name>
<dbReference type="EMBL" id="GBZX01000306">
    <property type="protein sequence ID" value="JAG92434.1"/>
    <property type="molecule type" value="mRNA"/>
</dbReference>
<feature type="transmembrane region" description="Helical" evidence="1">
    <location>
        <begin position="102"/>
        <end position="122"/>
    </location>
</feature>
<keyword evidence="1" id="KW-0812">Transmembrane</keyword>
<proteinExistence type="evidence at transcript level"/>
<organism evidence="2">
    <name type="scientific">Amblyomma americanum</name>
    <name type="common">Lone star tick</name>
    <dbReference type="NCBI Taxonomy" id="6943"/>
    <lineage>
        <taxon>Eukaryota</taxon>
        <taxon>Metazoa</taxon>
        <taxon>Ecdysozoa</taxon>
        <taxon>Arthropoda</taxon>
        <taxon>Chelicerata</taxon>
        <taxon>Arachnida</taxon>
        <taxon>Acari</taxon>
        <taxon>Parasitiformes</taxon>
        <taxon>Ixodida</taxon>
        <taxon>Ixodoidea</taxon>
        <taxon>Ixodidae</taxon>
        <taxon>Amblyomminae</taxon>
        <taxon>Amblyomma</taxon>
    </lineage>
</organism>
<evidence type="ECO:0000313" key="2">
    <source>
        <dbReference type="EMBL" id="JAG92434.1"/>
    </source>
</evidence>
<protein>
    <submittedName>
        <fullName evidence="2">Uncharacterized protein</fullName>
    </submittedName>
</protein>
<keyword evidence="1" id="KW-1133">Transmembrane helix</keyword>
<reference evidence="2" key="1">
    <citation type="journal article" date="2015" name="PLoS ONE">
        <title>An Insight into the Sialome of the Lone Star Tick, Amblyomma americanum, with a Glimpse on Its Time Dependent Gene Expression.</title>
        <authorList>
            <person name="Karim S."/>
            <person name="Ribeiro J.M."/>
        </authorList>
    </citation>
    <scope>NUCLEOTIDE SEQUENCE</scope>
    <source>
        <tissue evidence="2">Salivary gland</tissue>
    </source>
</reference>
<evidence type="ECO:0000256" key="1">
    <source>
        <dbReference type="SAM" id="Phobius"/>
    </source>
</evidence>
<feature type="non-terminal residue" evidence="2">
    <location>
        <position position="193"/>
    </location>
</feature>
<dbReference type="AlphaFoldDB" id="A0A0C9S517"/>
<sequence>MKLETTLLNFSLSVSIFSVALHILPWSCHCWVNRAPPLQASISNFARSSGHLNPILRIPQLCMFNNMTTLLHKSSFNGSRLLLIEVILPVSNDAFAHHNFRWWWWSTQWIIFFSCPVFWILISKCFLVISVEVILHAINTTVLDNFLELWRVNREQLGVLYSNKLGYLEHSCTRIFFHPFIGQEEDIWFLDMR</sequence>
<keyword evidence="1" id="KW-0472">Membrane</keyword>
<feature type="transmembrane region" description="Helical" evidence="1">
    <location>
        <begin position="7"/>
        <end position="27"/>
    </location>
</feature>
<accession>A0A0C9S517</accession>